<name>A0A4R3VG56_ROSSA</name>
<evidence type="ECO:0000313" key="4">
    <source>
        <dbReference type="Proteomes" id="UP000295110"/>
    </source>
</evidence>
<evidence type="ECO:0000256" key="2">
    <source>
        <dbReference type="SAM" id="SignalP"/>
    </source>
</evidence>
<evidence type="ECO:0000256" key="1">
    <source>
        <dbReference type="SAM" id="MobiDB-lite"/>
    </source>
</evidence>
<dbReference type="EMBL" id="SMBU01000001">
    <property type="protein sequence ID" value="TCV04426.1"/>
    <property type="molecule type" value="Genomic_DNA"/>
</dbReference>
<protein>
    <submittedName>
        <fullName evidence="3">Uncharacterized protein</fullName>
    </submittedName>
</protein>
<sequence>MKKFTQLLVAGLMLGSAISAFAGPDWATIELARKAKQTAYVQQQAEAPASAAASAPATAQPAHDHMTCPPPAPSKQLDHGPRATTSPYITAKRQAEYEAAQQACRDAGM</sequence>
<feature type="signal peptide" evidence="2">
    <location>
        <begin position="1"/>
        <end position="22"/>
    </location>
</feature>
<organism evidence="3 4">
    <name type="scientific">Roseateles saccharophilus</name>
    <name type="common">Pseudomonas saccharophila</name>
    <dbReference type="NCBI Taxonomy" id="304"/>
    <lineage>
        <taxon>Bacteria</taxon>
        <taxon>Pseudomonadati</taxon>
        <taxon>Pseudomonadota</taxon>
        <taxon>Betaproteobacteria</taxon>
        <taxon>Burkholderiales</taxon>
        <taxon>Sphaerotilaceae</taxon>
        <taxon>Roseateles</taxon>
    </lineage>
</organism>
<feature type="compositionally biased region" description="Low complexity" evidence="1">
    <location>
        <begin position="42"/>
        <end position="61"/>
    </location>
</feature>
<reference evidence="3 4" key="1">
    <citation type="submission" date="2019-03" db="EMBL/GenBank/DDBJ databases">
        <title>Genomic Encyclopedia of Type Strains, Phase IV (KMG-IV): sequencing the most valuable type-strain genomes for metagenomic binning, comparative biology and taxonomic classification.</title>
        <authorList>
            <person name="Goeker M."/>
        </authorList>
    </citation>
    <scope>NUCLEOTIDE SEQUENCE [LARGE SCALE GENOMIC DNA]</scope>
    <source>
        <strain evidence="3 4">DSM 654</strain>
    </source>
</reference>
<feature type="region of interest" description="Disordered" evidence="1">
    <location>
        <begin position="40"/>
        <end position="92"/>
    </location>
</feature>
<dbReference type="Proteomes" id="UP000295110">
    <property type="component" value="Unassembled WGS sequence"/>
</dbReference>
<dbReference type="AlphaFoldDB" id="A0A4R3VG56"/>
<dbReference type="OrthoDB" id="8759547at2"/>
<gene>
    <name evidence="3" type="ORF">EV671_1001181</name>
</gene>
<keyword evidence="2" id="KW-0732">Signal</keyword>
<accession>A0A4R3VG56</accession>
<comment type="caution">
    <text evidence="3">The sequence shown here is derived from an EMBL/GenBank/DDBJ whole genome shotgun (WGS) entry which is preliminary data.</text>
</comment>
<dbReference type="RefSeq" id="WP_132569125.1">
    <property type="nucleotide sequence ID" value="NZ_CBCSGL010000004.1"/>
</dbReference>
<keyword evidence="4" id="KW-1185">Reference proteome</keyword>
<evidence type="ECO:0000313" key="3">
    <source>
        <dbReference type="EMBL" id="TCV04426.1"/>
    </source>
</evidence>
<feature type="chain" id="PRO_5020764603" evidence="2">
    <location>
        <begin position="23"/>
        <end position="109"/>
    </location>
</feature>
<proteinExistence type="predicted"/>